<gene>
    <name evidence="2" type="ORF">V6N11_032336</name>
</gene>
<sequence>MPDKAIPSLANVNVTSHVEHDWPAGLKIVPVIARGLDYLHIELSSLEVSHGNLESSNVLLGPDNHPFLSDYGYRRDRSPVCIHDSGKVSPKSDVYCVGIIILKILTGKFPSQYLSHKEDETDVVQLTEPALSERIQDELLGLEITDTQNSSLCNMERLLQYSLALHSNLS</sequence>
<evidence type="ECO:0000313" key="3">
    <source>
        <dbReference type="Proteomes" id="UP001396334"/>
    </source>
</evidence>
<reference evidence="2 3" key="1">
    <citation type="journal article" date="2024" name="G3 (Bethesda)">
        <title>Genome assembly of Hibiscus sabdariffa L. provides insights into metabolisms of medicinal natural products.</title>
        <authorList>
            <person name="Kim T."/>
        </authorList>
    </citation>
    <scope>NUCLEOTIDE SEQUENCE [LARGE SCALE GENOMIC DNA]</scope>
    <source>
        <strain evidence="2">TK-2024</strain>
        <tissue evidence="2">Old leaves</tissue>
    </source>
</reference>
<dbReference type="InterPro" id="IPR046959">
    <property type="entry name" value="PRK1-6/SRF4-like"/>
</dbReference>
<evidence type="ECO:0000313" key="2">
    <source>
        <dbReference type="EMBL" id="KAK9030933.1"/>
    </source>
</evidence>
<feature type="domain" description="Protein kinase" evidence="1">
    <location>
        <begin position="1"/>
        <end position="170"/>
    </location>
</feature>
<name>A0ABR2T0B5_9ROSI</name>
<organism evidence="2 3">
    <name type="scientific">Hibiscus sabdariffa</name>
    <name type="common">roselle</name>
    <dbReference type="NCBI Taxonomy" id="183260"/>
    <lineage>
        <taxon>Eukaryota</taxon>
        <taxon>Viridiplantae</taxon>
        <taxon>Streptophyta</taxon>
        <taxon>Embryophyta</taxon>
        <taxon>Tracheophyta</taxon>
        <taxon>Spermatophyta</taxon>
        <taxon>Magnoliopsida</taxon>
        <taxon>eudicotyledons</taxon>
        <taxon>Gunneridae</taxon>
        <taxon>Pentapetalae</taxon>
        <taxon>rosids</taxon>
        <taxon>malvids</taxon>
        <taxon>Malvales</taxon>
        <taxon>Malvaceae</taxon>
        <taxon>Malvoideae</taxon>
        <taxon>Hibiscus</taxon>
    </lineage>
</organism>
<dbReference type="EMBL" id="JBBPBN010000010">
    <property type="protein sequence ID" value="KAK9030933.1"/>
    <property type="molecule type" value="Genomic_DNA"/>
</dbReference>
<accession>A0ABR2T0B5</accession>
<dbReference type="InterPro" id="IPR011009">
    <property type="entry name" value="Kinase-like_dom_sf"/>
</dbReference>
<protein>
    <recommendedName>
        <fullName evidence="1">Protein kinase domain-containing protein</fullName>
    </recommendedName>
</protein>
<dbReference type="SUPFAM" id="SSF56112">
    <property type="entry name" value="Protein kinase-like (PK-like)"/>
    <property type="match status" value="1"/>
</dbReference>
<proteinExistence type="predicted"/>
<evidence type="ECO:0000259" key="1">
    <source>
        <dbReference type="PROSITE" id="PS50011"/>
    </source>
</evidence>
<dbReference type="PANTHER" id="PTHR48007">
    <property type="entry name" value="LEUCINE-RICH REPEAT RECEPTOR-LIKE PROTEIN KINASE PXC1"/>
    <property type="match status" value="1"/>
</dbReference>
<dbReference type="PROSITE" id="PS50011">
    <property type="entry name" value="PROTEIN_KINASE_DOM"/>
    <property type="match status" value="1"/>
</dbReference>
<keyword evidence="3" id="KW-1185">Reference proteome</keyword>
<dbReference type="Proteomes" id="UP001396334">
    <property type="component" value="Unassembled WGS sequence"/>
</dbReference>
<dbReference type="PANTHER" id="PTHR48007:SF38">
    <property type="entry name" value="LEUCINE-RICH REPEAT PROTEIN KINASE FAMILY PROTEIN"/>
    <property type="match status" value="1"/>
</dbReference>
<dbReference type="Gene3D" id="1.10.510.10">
    <property type="entry name" value="Transferase(Phosphotransferase) domain 1"/>
    <property type="match status" value="1"/>
</dbReference>
<dbReference type="InterPro" id="IPR000719">
    <property type="entry name" value="Prot_kinase_dom"/>
</dbReference>
<comment type="caution">
    <text evidence="2">The sequence shown here is derived from an EMBL/GenBank/DDBJ whole genome shotgun (WGS) entry which is preliminary data.</text>
</comment>